<gene>
    <name evidence="1" type="ORF">R5W23_004476</name>
</gene>
<proteinExistence type="predicted"/>
<evidence type="ECO:0000313" key="2">
    <source>
        <dbReference type="Proteomes" id="UP001272242"/>
    </source>
</evidence>
<comment type="caution">
    <text evidence="1">The sequence shown here is derived from an EMBL/GenBank/DDBJ whole genome shotgun (WGS) entry which is preliminary data.</text>
</comment>
<keyword evidence="2" id="KW-1185">Reference proteome</keyword>
<organism evidence="1 2">
    <name type="scientific">Gemmata algarum</name>
    <dbReference type="NCBI Taxonomy" id="2975278"/>
    <lineage>
        <taxon>Bacteria</taxon>
        <taxon>Pseudomonadati</taxon>
        <taxon>Planctomycetota</taxon>
        <taxon>Planctomycetia</taxon>
        <taxon>Gemmatales</taxon>
        <taxon>Gemmataceae</taxon>
        <taxon>Gemmata</taxon>
    </lineage>
</organism>
<accession>A0ABU5F9B4</accession>
<reference evidence="2" key="1">
    <citation type="journal article" date="2023" name="Mar. Drugs">
        <title>Gemmata algarum, a Novel Planctomycete Isolated from an Algal Mat, Displays Antimicrobial Activity.</title>
        <authorList>
            <person name="Kumar G."/>
            <person name="Kallscheuer N."/>
            <person name="Kashif M."/>
            <person name="Ahamad S."/>
            <person name="Jagadeeshwari U."/>
            <person name="Pannikurungottu S."/>
            <person name="Haufschild T."/>
            <person name="Kabuu M."/>
            <person name="Sasikala C."/>
            <person name="Jogler C."/>
            <person name="Ramana C."/>
        </authorList>
    </citation>
    <scope>NUCLEOTIDE SEQUENCE [LARGE SCALE GENOMIC DNA]</scope>
    <source>
        <strain evidence="2">JC673</strain>
    </source>
</reference>
<sequence>MFGVGDTVPLTDVFGRYISSVRIDDVSPEWVSGDFTPGPQFGEVASLFAEFEQLVNDQVFSLLDSVMDSIAALGLRSPDGTALRDIQIYPAARNANWRPVGYRR</sequence>
<name>A0ABU5F9B4_9BACT</name>
<evidence type="ECO:0000313" key="1">
    <source>
        <dbReference type="EMBL" id="MDY3562993.1"/>
    </source>
</evidence>
<dbReference type="EMBL" id="JAXBLV010000227">
    <property type="protein sequence ID" value="MDY3562993.1"/>
    <property type="molecule type" value="Genomic_DNA"/>
</dbReference>
<dbReference type="Proteomes" id="UP001272242">
    <property type="component" value="Unassembled WGS sequence"/>
</dbReference>
<dbReference type="RefSeq" id="WP_320689258.1">
    <property type="nucleotide sequence ID" value="NZ_JAXBLV010000227.1"/>
</dbReference>
<protein>
    <submittedName>
        <fullName evidence="1">Uncharacterized protein</fullName>
    </submittedName>
</protein>